<protein>
    <submittedName>
        <fullName evidence="2">Unannotated protein</fullName>
    </submittedName>
</protein>
<dbReference type="AlphaFoldDB" id="A0A6J6Q353"/>
<gene>
    <name evidence="2" type="ORF">UFOPK2423_01411</name>
</gene>
<dbReference type="EMBL" id="CAEZXN010000042">
    <property type="protein sequence ID" value="CAB4705469.1"/>
    <property type="molecule type" value="Genomic_DNA"/>
</dbReference>
<proteinExistence type="predicted"/>
<accession>A0A6J6Q353</accession>
<evidence type="ECO:0000256" key="1">
    <source>
        <dbReference type="SAM" id="Phobius"/>
    </source>
</evidence>
<evidence type="ECO:0000313" key="2">
    <source>
        <dbReference type="EMBL" id="CAB4705469.1"/>
    </source>
</evidence>
<name>A0A6J6Q353_9ZZZZ</name>
<keyword evidence="1" id="KW-0812">Transmembrane</keyword>
<reference evidence="2" key="1">
    <citation type="submission" date="2020-05" db="EMBL/GenBank/DDBJ databases">
        <authorList>
            <person name="Chiriac C."/>
            <person name="Salcher M."/>
            <person name="Ghai R."/>
            <person name="Kavagutti S V."/>
        </authorList>
    </citation>
    <scope>NUCLEOTIDE SEQUENCE</scope>
</reference>
<organism evidence="2">
    <name type="scientific">freshwater metagenome</name>
    <dbReference type="NCBI Taxonomy" id="449393"/>
    <lineage>
        <taxon>unclassified sequences</taxon>
        <taxon>metagenomes</taxon>
        <taxon>ecological metagenomes</taxon>
    </lineage>
</organism>
<feature type="transmembrane region" description="Helical" evidence="1">
    <location>
        <begin position="15"/>
        <end position="37"/>
    </location>
</feature>
<keyword evidence="1" id="KW-0472">Membrane</keyword>
<sequence>MAAFVGAALGFADGVVLGVLLGVLLGVVLGVVFGVLFTRRHALAVPLPGAPGGGFTYTKLQQPVVVGVYETEPALP</sequence>
<keyword evidence="1" id="KW-1133">Transmembrane helix</keyword>